<dbReference type="Pfam" id="PF08547">
    <property type="entry name" value="CIA30"/>
    <property type="match status" value="1"/>
</dbReference>
<sequence length="375" mass="41611">MRFLTTLNYFGEVPFLGSFRWLQQLLGQSPTVSGKKMNAMKKKVVVLAPRLSPLAEQLQQQALPSVEWMLCPIEADQTIAANGDQKRGAIAPFENQLRSADTVAILEDPKGLALLSEVGTCLKARSPKVWQSVFDFSDLDCDLSMWGALDDVVMGGVSQGSFFLKDRQTNDQTSNQQAVFAGNVSTDNSGGFSSVRTQNFEPPFDFSDWEGIGLRVKGDGNRYKFIARNSDGWDSVAYTYSFDAVADTWIEVSIPFADLVPTFRARSMPSAPAFDPQQVFSLQLMLSKFEYDRKLNPYFTPGSFELAVSEIAVQRTRRGVPLLVMGSRDDTECQQQQAVLDESEVEYELIRPTAESLESDLVSDLVNDLAKAIAE</sequence>
<proteinExistence type="inferred from homology"/>
<accession>A0A2W4XSM6</accession>
<evidence type="ECO:0000313" key="4">
    <source>
        <dbReference type="Proteomes" id="UP000249794"/>
    </source>
</evidence>
<evidence type="ECO:0000259" key="2">
    <source>
        <dbReference type="Pfam" id="PF08547"/>
    </source>
</evidence>
<dbReference type="Proteomes" id="UP000249794">
    <property type="component" value="Unassembled WGS sequence"/>
</dbReference>
<dbReference type="AlphaFoldDB" id="A0A2W4XSM6"/>
<reference evidence="3 4" key="2">
    <citation type="submission" date="2018-06" db="EMBL/GenBank/DDBJ databases">
        <title>Metagenomic assembly of (sub)arctic Cyanobacteria and their associated microbiome from non-axenic cultures.</title>
        <authorList>
            <person name="Baurain D."/>
        </authorList>
    </citation>
    <scope>NUCLEOTIDE SEQUENCE [LARGE SCALE GENOMIC DNA]</scope>
    <source>
        <strain evidence="3">ULC027bin1</strain>
    </source>
</reference>
<dbReference type="EMBL" id="QBMP01000016">
    <property type="protein sequence ID" value="PZO59914.1"/>
    <property type="molecule type" value="Genomic_DNA"/>
</dbReference>
<dbReference type="PANTHER" id="PTHR13194:SF19">
    <property type="entry name" value="NAD(P)-BINDING ROSSMANN-FOLD SUPERFAMILY PROTEIN"/>
    <property type="match status" value="1"/>
</dbReference>
<comment type="caution">
    <text evidence="3">The sequence shown here is derived from an EMBL/GenBank/DDBJ whole genome shotgun (WGS) entry which is preliminary data.</text>
</comment>
<dbReference type="GO" id="GO:0010257">
    <property type="term" value="P:NADH dehydrogenase complex assembly"/>
    <property type="evidence" value="ECO:0007669"/>
    <property type="project" value="TreeGrafter"/>
</dbReference>
<dbReference type="PANTHER" id="PTHR13194">
    <property type="entry name" value="COMPLEX I INTERMEDIATE-ASSOCIATED PROTEIN 30"/>
    <property type="match status" value="1"/>
</dbReference>
<gene>
    <name evidence="3" type="ORF">DCF15_03075</name>
</gene>
<dbReference type="InterPro" id="IPR008979">
    <property type="entry name" value="Galactose-bd-like_sf"/>
</dbReference>
<dbReference type="InterPro" id="IPR013857">
    <property type="entry name" value="NADH-UbQ_OxRdtase-assoc_prot30"/>
</dbReference>
<reference evidence="4" key="1">
    <citation type="submission" date="2018-04" db="EMBL/GenBank/DDBJ databases">
        <authorList>
            <person name="Cornet L."/>
        </authorList>
    </citation>
    <scope>NUCLEOTIDE SEQUENCE [LARGE SCALE GENOMIC DNA]</scope>
</reference>
<evidence type="ECO:0000256" key="1">
    <source>
        <dbReference type="ARBA" id="ARBA00007884"/>
    </source>
</evidence>
<evidence type="ECO:0000313" key="3">
    <source>
        <dbReference type="EMBL" id="PZO59914.1"/>
    </source>
</evidence>
<dbReference type="InterPro" id="IPR039131">
    <property type="entry name" value="NDUFAF1"/>
</dbReference>
<protein>
    <recommendedName>
        <fullName evidence="2">NADH:ubiquinone oxidoreductase intermediate-associated protein 30 domain-containing protein</fullName>
    </recommendedName>
</protein>
<feature type="domain" description="NADH:ubiquinone oxidoreductase intermediate-associated protein 30" evidence="2">
    <location>
        <begin position="134"/>
        <end position="308"/>
    </location>
</feature>
<dbReference type="SUPFAM" id="SSF49785">
    <property type="entry name" value="Galactose-binding domain-like"/>
    <property type="match status" value="1"/>
</dbReference>
<name>A0A2W4XSM6_9CYAN</name>
<organism evidence="3 4">
    <name type="scientific">Phormidesmis priestleyi</name>
    <dbReference type="NCBI Taxonomy" id="268141"/>
    <lineage>
        <taxon>Bacteria</taxon>
        <taxon>Bacillati</taxon>
        <taxon>Cyanobacteriota</taxon>
        <taxon>Cyanophyceae</taxon>
        <taxon>Leptolyngbyales</taxon>
        <taxon>Leptolyngbyaceae</taxon>
        <taxon>Phormidesmis</taxon>
    </lineage>
</organism>
<comment type="similarity">
    <text evidence="1">Belongs to the CIA30 family.</text>
</comment>
<dbReference type="GO" id="GO:0051082">
    <property type="term" value="F:unfolded protein binding"/>
    <property type="evidence" value="ECO:0007669"/>
    <property type="project" value="TreeGrafter"/>
</dbReference>